<organism evidence="2 3">
    <name type="scientific">Dendrobium chrysotoxum</name>
    <name type="common">Orchid</name>
    <dbReference type="NCBI Taxonomy" id="161865"/>
    <lineage>
        <taxon>Eukaryota</taxon>
        <taxon>Viridiplantae</taxon>
        <taxon>Streptophyta</taxon>
        <taxon>Embryophyta</taxon>
        <taxon>Tracheophyta</taxon>
        <taxon>Spermatophyta</taxon>
        <taxon>Magnoliopsida</taxon>
        <taxon>Liliopsida</taxon>
        <taxon>Asparagales</taxon>
        <taxon>Orchidaceae</taxon>
        <taxon>Epidendroideae</taxon>
        <taxon>Malaxideae</taxon>
        <taxon>Dendrobiinae</taxon>
        <taxon>Dendrobium</taxon>
    </lineage>
</organism>
<reference evidence="2 3" key="1">
    <citation type="journal article" date="2021" name="Hortic Res">
        <title>Chromosome-scale assembly of the Dendrobium chrysotoxum genome enhances the understanding of orchid evolution.</title>
        <authorList>
            <person name="Zhang Y."/>
            <person name="Zhang G.Q."/>
            <person name="Zhang D."/>
            <person name="Liu X.D."/>
            <person name="Xu X.Y."/>
            <person name="Sun W.H."/>
            <person name="Yu X."/>
            <person name="Zhu X."/>
            <person name="Wang Z.W."/>
            <person name="Zhao X."/>
            <person name="Zhong W.Y."/>
            <person name="Chen H."/>
            <person name="Yin W.L."/>
            <person name="Huang T."/>
            <person name="Niu S.C."/>
            <person name="Liu Z.J."/>
        </authorList>
    </citation>
    <scope>NUCLEOTIDE SEQUENCE [LARGE SCALE GENOMIC DNA]</scope>
    <source>
        <strain evidence="2">Lindl</strain>
    </source>
</reference>
<evidence type="ECO:0000313" key="2">
    <source>
        <dbReference type="EMBL" id="KAH0457040.1"/>
    </source>
</evidence>
<gene>
    <name evidence="2" type="ORF">IEQ34_014947</name>
</gene>
<evidence type="ECO:0000313" key="3">
    <source>
        <dbReference type="Proteomes" id="UP000775213"/>
    </source>
</evidence>
<evidence type="ECO:0008006" key="4">
    <source>
        <dbReference type="Google" id="ProtNLM"/>
    </source>
</evidence>
<feature type="compositionally biased region" description="Basic and acidic residues" evidence="1">
    <location>
        <begin position="73"/>
        <end position="90"/>
    </location>
</feature>
<protein>
    <recommendedName>
        <fullName evidence="4">Secreted protein</fullName>
    </recommendedName>
</protein>
<keyword evidence="3" id="KW-1185">Reference proteome</keyword>
<sequence length="97" mass="11973">MLWNLYKVMRSKACWCATMVFKIEFDAHKRRGRLMRLRAGTCWRHHPPLLWIRFPIRELHWRLNWRRRADTWTEERRSGSGDRRGKKSEIRATCPHN</sequence>
<comment type="caution">
    <text evidence="2">The sequence shown here is derived from an EMBL/GenBank/DDBJ whole genome shotgun (WGS) entry which is preliminary data.</text>
</comment>
<name>A0AAV7GN48_DENCH</name>
<feature type="region of interest" description="Disordered" evidence="1">
    <location>
        <begin position="73"/>
        <end position="97"/>
    </location>
</feature>
<dbReference type="Proteomes" id="UP000775213">
    <property type="component" value="Unassembled WGS sequence"/>
</dbReference>
<dbReference type="EMBL" id="JAGFBR010000013">
    <property type="protein sequence ID" value="KAH0457040.1"/>
    <property type="molecule type" value="Genomic_DNA"/>
</dbReference>
<proteinExistence type="predicted"/>
<accession>A0AAV7GN48</accession>
<dbReference type="AlphaFoldDB" id="A0AAV7GN48"/>
<evidence type="ECO:0000256" key="1">
    <source>
        <dbReference type="SAM" id="MobiDB-lite"/>
    </source>
</evidence>